<comment type="caution">
    <text evidence="2">The sequence shown here is derived from an EMBL/GenBank/DDBJ whole genome shotgun (WGS) entry which is preliminary data.</text>
</comment>
<sequence length="213" mass="24144">MPLDFSWDTLNPRGLGSHLTQRRVCRRRGGKLSKKTCSRFSQGQRRSVSRPTKPKREANIGSRRNSRKSKLGHSIIDCYEIGDGKEVTLEAQLRLNVWLRSESSPKRFNHRNVSSGRRIWGNQGGKPHSSAGIGNRGLESTWKRPDDGGSVKQSGNRSWWKDGKLKSQVGEKLNLEPNERSMGKGTQINALSRMSREVESRAQRKKHGERDTN</sequence>
<gene>
    <name evidence="2" type="ORF">LWI28_005844</name>
</gene>
<organism evidence="2 3">
    <name type="scientific">Acer negundo</name>
    <name type="common">Box elder</name>
    <dbReference type="NCBI Taxonomy" id="4023"/>
    <lineage>
        <taxon>Eukaryota</taxon>
        <taxon>Viridiplantae</taxon>
        <taxon>Streptophyta</taxon>
        <taxon>Embryophyta</taxon>
        <taxon>Tracheophyta</taxon>
        <taxon>Spermatophyta</taxon>
        <taxon>Magnoliopsida</taxon>
        <taxon>eudicotyledons</taxon>
        <taxon>Gunneridae</taxon>
        <taxon>Pentapetalae</taxon>
        <taxon>rosids</taxon>
        <taxon>malvids</taxon>
        <taxon>Sapindales</taxon>
        <taxon>Sapindaceae</taxon>
        <taxon>Hippocastanoideae</taxon>
        <taxon>Acereae</taxon>
        <taxon>Acer</taxon>
    </lineage>
</organism>
<evidence type="ECO:0000256" key="1">
    <source>
        <dbReference type="SAM" id="MobiDB-lite"/>
    </source>
</evidence>
<feature type="compositionally biased region" description="Basic and acidic residues" evidence="1">
    <location>
        <begin position="173"/>
        <end position="182"/>
    </location>
</feature>
<feature type="compositionally biased region" description="Basic residues" evidence="1">
    <location>
        <begin position="26"/>
        <end position="37"/>
    </location>
</feature>
<feature type="compositionally biased region" description="Basic and acidic residues" evidence="1">
    <location>
        <begin position="194"/>
        <end position="213"/>
    </location>
</feature>
<dbReference type="EMBL" id="JAJSOW010000107">
    <property type="protein sequence ID" value="KAI9156403.1"/>
    <property type="molecule type" value="Genomic_DNA"/>
</dbReference>
<feature type="compositionally biased region" description="Polar residues" evidence="1">
    <location>
        <begin position="38"/>
        <end position="50"/>
    </location>
</feature>
<dbReference type="Proteomes" id="UP001064489">
    <property type="component" value="Chromosome 12"/>
</dbReference>
<accession>A0AAD5I8L7</accession>
<name>A0AAD5I8L7_ACENE</name>
<proteinExistence type="predicted"/>
<reference evidence="2" key="1">
    <citation type="journal article" date="2022" name="Plant J.">
        <title>Strategies of tolerance reflected in two North American maple genomes.</title>
        <authorList>
            <person name="McEvoy S.L."/>
            <person name="Sezen U.U."/>
            <person name="Trouern-Trend A."/>
            <person name="McMahon S.M."/>
            <person name="Schaberg P.G."/>
            <person name="Yang J."/>
            <person name="Wegrzyn J.L."/>
            <person name="Swenson N.G."/>
        </authorList>
    </citation>
    <scope>NUCLEOTIDE SEQUENCE</scope>
    <source>
        <strain evidence="2">91603</strain>
    </source>
</reference>
<evidence type="ECO:0000313" key="3">
    <source>
        <dbReference type="Proteomes" id="UP001064489"/>
    </source>
</evidence>
<protein>
    <submittedName>
        <fullName evidence="2">Uncharacterized protein</fullName>
    </submittedName>
</protein>
<dbReference type="AlphaFoldDB" id="A0AAD5I8L7"/>
<feature type="region of interest" description="Disordered" evidence="1">
    <location>
        <begin position="26"/>
        <end position="67"/>
    </location>
</feature>
<keyword evidence="3" id="KW-1185">Reference proteome</keyword>
<reference evidence="2" key="2">
    <citation type="submission" date="2023-02" db="EMBL/GenBank/DDBJ databases">
        <authorList>
            <person name="Swenson N.G."/>
            <person name="Wegrzyn J.L."/>
            <person name="Mcevoy S.L."/>
        </authorList>
    </citation>
    <scope>NUCLEOTIDE SEQUENCE</scope>
    <source>
        <strain evidence="2">91603</strain>
        <tissue evidence="2">Leaf</tissue>
    </source>
</reference>
<evidence type="ECO:0000313" key="2">
    <source>
        <dbReference type="EMBL" id="KAI9156403.1"/>
    </source>
</evidence>
<feature type="region of interest" description="Disordered" evidence="1">
    <location>
        <begin position="107"/>
        <end position="213"/>
    </location>
</feature>